<keyword evidence="4" id="KW-1185">Reference proteome</keyword>
<evidence type="ECO:0000313" key="4">
    <source>
        <dbReference type="Proteomes" id="UP000283587"/>
    </source>
</evidence>
<dbReference type="InterPro" id="IPR028250">
    <property type="entry name" value="DsbDN"/>
</dbReference>
<feature type="chain" id="PRO_5019283310" description="Thiol:disulfide interchange protein DsbD N-terminal domain-containing protein" evidence="1">
    <location>
        <begin position="17"/>
        <end position="257"/>
    </location>
</feature>
<name>A0A418ZR16_9RHOB</name>
<dbReference type="AlphaFoldDB" id="A0A418ZR16"/>
<gene>
    <name evidence="3" type="ORF">D3P05_23585</name>
</gene>
<dbReference type="Pfam" id="PF11412">
    <property type="entry name" value="DsbD_N"/>
    <property type="match status" value="1"/>
</dbReference>
<comment type="caution">
    <text evidence="3">The sequence shown here is derived from an EMBL/GenBank/DDBJ whole genome shotgun (WGS) entry which is preliminary data.</text>
</comment>
<dbReference type="EMBL" id="QZEW01000200">
    <property type="protein sequence ID" value="RJK98852.1"/>
    <property type="molecule type" value="Genomic_DNA"/>
</dbReference>
<reference evidence="4" key="1">
    <citation type="submission" date="2018-09" db="EMBL/GenBank/DDBJ databases">
        <title>Paracoccus onubensis nov. sp. a moderate halophilic bacterium isolated from Gruta de las Maravillas (Aracena, Spain).</title>
        <authorList>
            <person name="Jurado V."/>
            <person name="Gutierrez-Patricio S."/>
            <person name="Gonzalez-Pimentel J.L."/>
            <person name="Miller A.Z."/>
            <person name="Laiz L."/>
            <person name="Saiz-Jimenez C."/>
        </authorList>
    </citation>
    <scope>NUCLEOTIDE SEQUENCE [LARGE SCALE GENOMIC DNA]</scope>
    <source>
        <strain evidence="4">DSM 26381</strain>
    </source>
</reference>
<evidence type="ECO:0000259" key="2">
    <source>
        <dbReference type="Pfam" id="PF11412"/>
    </source>
</evidence>
<proteinExistence type="predicted"/>
<organism evidence="3 4">
    <name type="scientific">Paracoccus siganidrum</name>
    <dbReference type="NCBI Taxonomy" id="1276757"/>
    <lineage>
        <taxon>Bacteria</taxon>
        <taxon>Pseudomonadati</taxon>
        <taxon>Pseudomonadota</taxon>
        <taxon>Alphaproteobacteria</taxon>
        <taxon>Rhodobacterales</taxon>
        <taxon>Paracoccaceae</taxon>
        <taxon>Paracoccus</taxon>
    </lineage>
</organism>
<evidence type="ECO:0000313" key="3">
    <source>
        <dbReference type="EMBL" id="RJK98852.1"/>
    </source>
</evidence>
<keyword evidence="1" id="KW-0732">Signal</keyword>
<evidence type="ECO:0000256" key="1">
    <source>
        <dbReference type="SAM" id="SignalP"/>
    </source>
</evidence>
<dbReference type="OrthoDB" id="9811036at2"/>
<protein>
    <recommendedName>
        <fullName evidence="2">Thiol:disulfide interchange protein DsbD N-terminal domain-containing protein</fullName>
    </recommendedName>
</protein>
<feature type="domain" description="Thiol:disulfide interchange protein DsbD N-terminal" evidence="2">
    <location>
        <begin position="37"/>
        <end position="136"/>
    </location>
</feature>
<accession>A0A418ZR16</accession>
<feature type="signal peptide" evidence="1">
    <location>
        <begin position="1"/>
        <end position="16"/>
    </location>
</feature>
<sequence>MFLIALVALAATPVMAEPLPPGLAGARLLPGWTDGNGDRVAALELELEPGWKTYWRSPGDSGLPPEFDWSGSENLAGVTFHWPAPEAILSGGDVSLGFHDRLVLPFTAHAARPGTPVELAAEIDLGLCERICVPARLALTAAAPADRPDPRIEAALAQGPRQSADRPACRIVAIEDGMQVSMRTGPMPAKAAAIELDRRPEVWVSGVEIDETDAGLALTADLVPPEGKPFDLRPGSLRLTLIGPDGAVEMRGCDPEG</sequence>
<dbReference type="Proteomes" id="UP000283587">
    <property type="component" value="Unassembled WGS sequence"/>
</dbReference>